<sequence length="169" mass="19009">MMKKLLLVMLFALVLAACGTKEMSDDVNNVPGNNTDNVTQGSSKVKEEKITLYKSDENAENTVPFEENFNSDDEELVPFIFSTVNEHDVVLLDYTMGNKDKSLVLNLGDDIYTIQGSAGANMFVETLARSYFENLPELQDITFIYKGSDEPILDHMNIGEPYARQDFDM</sequence>
<feature type="signal peptide" evidence="1">
    <location>
        <begin position="1"/>
        <end position="16"/>
    </location>
</feature>
<comment type="caution">
    <text evidence="2">The sequence shown here is derived from an EMBL/GenBank/DDBJ whole genome shotgun (WGS) entry which is preliminary data.</text>
</comment>
<keyword evidence="1" id="KW-0732">Signal</keyword>
<evidence type="ECO:0000256" key="1">
    <source>
        <dbReference type="SAM" id="SignalP"/>
    </source>
</evidence>
<protein>
    <submittedName>
        <fullName evidence="2">Fructose-2,6-bisphosphatase</fullName>
    </submittedName>
</protein>
<keyword evidence="3" id="KW-1185">Reference proteome</keyword>
<dbReference type="PROSITE" id="PS51257">
    <property type="entry name" value="PROKAR_LIPOPROTEIN"/>
    <property type="match status" value="1"/>
</dbReference>
<proteinExistence type="predicted"/>
<evidence type="ECO:0000313" key="2">
    <source>
        <dbReference type="EMBL" id="OUZ38054.1"/>
    </source>
</evidence>
<feature type="chain" id="PRO_5047308921" evidence="1">
    <location>
        <begin position="17"/>
        <end position="169"/>
    </location>
</feature>
<dbReference type="EMBL" id="NHNT01000011">
    <property type="protein sequence ID" value="OUZ38054.1"/>
    <property type="molecule type" value="Genomic_DNA"/>
</dbReference>
<gene>
    <name evidence="2" type="ORF">CBM15_14825</name>
</gene>
<name>A0ABX3ZEY5_9BACL</name>
<reference evidence="2 3" key="1">
    <citation type="journal article" date="2017" name="Int. J. Syst. Evol. Microbiol.">
        <title>Solibacillus kalamii sp. nov., isolated from a high-efficiency particulate arrestance filter system used in the International Space Station.</title>
        <authorList>
            <person name="Checinska Sielaff A."/>
            <person name="Kumar R.M."/>
            <person name="Pal D."/>
            <person name="Mayilraj S."/>
            <person name="Venkateswaran K."/>
        </authorList>
    </citation>
    <scope>NUCLEOTIDE SEQUENCE [LARGE SCALE GENOMIC DNA]</scope>
    <source>
        <strain evidence="2 3">ISSFR-015</strain>
    </source>
</reference>
<evidence type="ECO:0000313" key="3">
    <source>
        <dbReference type="Proteomes" id="UP000196594"/>
    </source>
</evidence>
<organism evidence="2 3">
    <name type="scientific">Solibacillus kalamii</name>
    <dbReference type="NCBI Taxonomy" id="1748298"/>
    <lineage>
        <taxon>Bacteria</taxon>
        <taxon>Bacillati</taxon>
        <taxon>Bacillota</taxon>
        <taxon>Bacilli</taxon>
        <taxon>Bacillales</taxon>
        <taxon>Caryophanaceae</taxon>
        <taxon>Solibacillus</taxon>
    </lineage>
</organism>
<accession>A0ABX3ZEY5</accession>
<dbReference type="Proteomes" id="UP000196594">
    <property type="component" value="Unassembled WGS sequence"/>
</dbReference>
<dbReference type="RefSeq" id="WP_087618106.1">
    <property type="nucleotide sequence ID" value="NZ_JAFBEY010000008.1"/>
</dbReference>